<reference evidence="7" key="2">
    <citation type="submission" date="2025-09" db="UniProtKB">
        <authorList>
            <consortium name="Ensembl"/>
        </authorList>
    </citation>
    <scope>IDENTIFICATION</scope>
</reference>
<feature type="transmembrane region" description="Helical" evidence="6">
    <location>
        <begin position="21"/>
        <end position="46"/>
    </location>
</feature>
<evidence type="ECO:0000256" key="6">
    <source>
        <dbReference type="RuleBase" id="RU361218"/>
    </source>
</evidence>
<feature type="transmembrane region" description="Helical" evidence="6">
    <location>
        <begin position="98"/>
        <end position="117"/>
    </location>
</feature>
<keyword evidence="4 6" id="KW-1133">Transmembrane helix</keyword>
<dbReference type="Pfam" id="PF00335">
    <property type="entry name" value="Tetraspanin"/>
    <property type="match status" value="1"/>
</dbReference>
<feature type="transmembrane region" description="Helical" evidence="6">
    <location>
        <begin position="66"/>
        <end position="86"/>
    </location>
</feature>
<dbReference type="Ensembl" id="ENSSLUT00000030173.1">
    <property type="protein sequence ID" value="ENSSLUP00000029239.1"/>
    <property type="gene ID" value="ENSSLUG00000013126.1"/>
</dbReference>
<comment type="subcellular location">
    <subcellularLocation>
        <location evidence="1 6">Membrane</location>
        <topology evidence="1 6">Multi-pass membrane protein</topology>
    </subcellularLocation>
</comment>
<dbReference type="InterPro" id="IPR008952">
    <property type="entry name" value="Tetraspanin_EC2_sf"/>
</dbReference>
<dbReference type="PIRSF" id="PIRSF002419">
    <property type="entry name" value="Tetraspanin"/>
    <property type="match status" value="1"/>
</dbReference>
<accession>A0A8C9YSA0</accession>
<evidence type="ECO:0000313" key="7">
    <source>
        <dbReference type="Ensembl" id="ENSSLUP00000029239.1"/>
    </source>
</evidence>
<dbReference type="InterPro" id="IPR000301">
    <property type="entry name" value="Tetraspanin_animals"/>
</dbReference>
<reference evidence="7" key="1">
    <citation type="submission" date="2025-08" db="UniProtKB">
        <authorList>
            <consortium name="Ensembl"/>
        </authorList>
    </citation>
    <scope>IDENTIFICATION</scope>
</reference>
<sequence length="255" mass="28191">TSYLSLQPHYKYSFMDYFLKYFLFLCNLVFTVLGLVVLGLGMWGLISKESFAQEKIGNIGTDPMLILVTLGFVLTTLCLSGCVGALRENCSLLKLFSAAVLVLITAQVLAAIMAYSLQDQVGGYLRSGMLAAMVRYQDDLDLRFITDEIQSNLQCCGADNYRDWELNIYYNCSAPGVLALWNSQCGLGAQLLDEFSAQSVIFLGGCLGGLSRWIEQHEGLIGTVGIVVLGVQILTLFITTRLLESIQWHKVYNMG</sequence>
<dbReference type="PANTHER" id="PTHR19282">
    <property type="entry name" value="TETRASPANIN"/>
    <property type="match status" value="1"/>
</dbReference>
<feature type="transmembrane region" description="Helical" evidence="6">
    <location>
        <begin position="220"/>
        <end position="243"/>
    </location>
</feature>
<evidence type="ECO:0000256" key="1">
    <source>
        <dbReference type="ARBA" id="ARBA00004141"/>
    </source>
</evidence>
<name>A0A8C9YSA0_SANLU</name>
<dbReference type="SUPFAM" id="SSF48652">
    <property type="entry name" value="Tetraspanin"/>
    <property type="match status" value="1"/>
</dbReference>
<keyword evidence="8" id="KW-1185">Reference proteome</keyword>
<evidence type="ECO:0000256" key="2">
    <source>
        <dbReference type="ARBA" id="ARBA00006840"/>
    </source>
</evidence>
<dbReference type="Gene3D" id="1.10.1450.10">
    <property type="entry name" value="Tetraspanin"/>
    <property type="match status" value="1"/>
</dbReference>
<keyword evidence="3 6" id="KW-0812">Transmembrane</keyword>
<dbReference type="GeneTree" id="ENSGT00940000160874"/>
<evidence type="ECO:0000256" key="5">
    <source>
        <dbReference type="ARBA" id="ARBA00023136"/>
    </source>
</evidence>
<dbReference type="AlphaFoldDB" id="A0A8C9YSA0"/>
<comment type="similarity">
    <text evidence="2 6">Belongs to the tetraspanin (TM4SF) family.</text>
</comment>
<organism evidence="7 8">
    <name type="scientific">Sander lucioperca</name>
    <name type="common">Pike-perch</name>
    <name type="synonym">Perca lucioperca</name>
    <dbReference type="NCBI Taxonomy" id="283035"/>
    <lineage>
        <taxon>Eukaryota</taxon>
        <taxon>Metazoa</taxon>
        <taxon>Chordata</taxon>
        <taxon>Craniata</taxon>
        <taxon>Vertebrata</taxon>
        <taxon>Euteleostomi</taxon>
        <taxon>Actinopterygii</taxon>
        <taxon>Neopterygii</taxon>
        <taxon>Teleostei</taxon>
        <taxon>Neoteleostei</taxon>
        <taxon>Acanthomorphata</taxon>
        <taxon>Eupercaria</taxon>
        <taxon>Perciformes</taxon>
        <taxon>Percoidei</taxon>
        <taxon>Percidae</taxon>
        <taxon>Luciopercinae</taxon>
        <taxon>Sander</taxon>
    </lineage>
</organism>
<gene>
    <name evidence="7" type="primary">tspan10</name>
</gene>
<dbReference type="PANTHER" id="PTHR19282:SF550">
    <property type="entry name" value="TETRASPANIN-10"/>
    <property type="match status" value="1"/>
</dbReference>
<evidence type="ECO:0000256" key="4">
    <source>
        <dbReference type="ARBA" id="ARBA00022989"/>
    </source>
</evidence>
<dbReference type="Proteomes" id="UP000694568">
    <property type="component" value="Unplaced"/>
</dbReference>
<proteinExistence type="inferred from homology"/>
<dbReference type="GO" id="GO:0005886">
    <property type="term" value="C:plasma membrane"/>
    <property type="evidence" value="ECO:0007669"/>
    <property type="project" value="TreeGrafter"/>
</dbReference>
<keyword evidence="5 6" id="KW-0472">Membrane</keyword>
<dbReference type="InterPro" id="IPR018499">
    <property type="entry name" value="Tetraspanin/Peripherin"/>
</dbReference>
<evidence type="ECO:0000313" key="8">
    <source>
        <dbReference type="Proteomes" id="UP000694568"/>
    </source>
</evidence>
<evidence type="ECO:0000256" key="3">
    <source>
        <dbReference type="ARBA" id="ARBA00022692"/>
    </source>
</evidence>
<dbReference type="PRINTS" id="PR00259">
    <property type="entry name" value="TMFOUR"/>
</dbReference>
<protein>
    <recommendedName>
        <fullName evidence="6">Tetraspanin</fullName>
    </recommendedName>
</protein>